<keyword evidence="3 5" id="KW-1133">Transmembrane helix</keyword>
<evidence type="ECO:0000313" key="6">
    <source>
        <dbReference type="EMBL" id="GAG33595.1"/>
    </source>
</evidence>
<feature type="non-terminal residue" evidence="6">
    <location>
        <position position="1"/>
    </location>
</feature>
<evidence type="ECO:0000256" key="1">
    <source>
        <dbReference type="ARBA" id="ARBA00004141"/>
    </source>
</evidence>
<dbReference type="InterPro" id="IPR035906">
    <property type="entry name" value="MetI-like_sf"/>
</dbReference>
<feature type="transmembrane region" description="Helical" evidence="5">
    <location>
        <begin position="51"/>
        <end position="76"/>
    </location>
</feature>
<feature type="transmembrane region" description="Helical" evidence="5">
    <location>
        <begin position="140"/>
        <end position="166"/>
    </location>
</feature>
<proteinExistence type="predicted"/>
<evidence type="ECO:0000256" key="5">
    <source>
        <dbReference type="SAM" id="Phobius"/>
    </source>
</evidence>
<evidence type="ECO:0008006" key="7">
    <source>
        <dbReference type="Google" id="ProtNLM"/>
    </source>
</evidence>
<sequence length="219" mass="23015">LASRLPSWGTMGEALRTYHAELWTSVGVAVAAGVAAVWMGLSVVAGRRLRAVVIVAVLIFGLLPGALVGVAVLAAYQQVDLVYNHWPLLAIGYVARYGWIGVLVAWLAWRSVGSDVVAQARIDGAGEMDIALALRYRPNVALLLCGVGVVAAMSLADVALGSLLTVPGIGPISGKLMEKFHRFEDGMLVSLSLWLVAGALPAAVLGWLVLRLRRGAAGR</sequence>
<dbReference type="GO" id="GO:0016020">
    <property type="term" value="C:membrane"/>
    <property type="evidence" value="ECO:0007669"/>
    <property type="project" value="UniProtKB-SubCell"/>
</dbReference>
<gene>
    <name evidence="6" type="ORF">S01H1_70443</name>
</gene>
<dbReference type="AlphaFoldDB" id="X0WSF5"/>
<feature type="transmembrane region" description="Helical" evidence="5">
    <location>
        <begin position="20"/>
        <end position="44"/>
    </location>
</feature>
<organism evidence="6">
    <name type="scientific">marine sediment metagenome</name>
    <dbReference type="NCBI Taxonomy" id="412755"/>
    <lineage>
        <taxon>unclassified sequences</taxon>
        <taxon>metagenomes</taxon>
        <taxon>ecological metagenomes</taxon>
    </lineage>
</organism>
<protein>
    <recommendedName>
        <fullName evidence="7">ABC transmembrane type-1 domain-containing protein</fullName>
    </recommendedName>
</protein>
<comment type="caution">
    <text evidence="6">The sequence shown here is derived from an EMBL/GenBank/DDBJ whole genome shotgun (WGS) entry which is preliminary data.</text>
</comment>
<keyword evidence="2 5" id="KW-0812">Transmembrane</keyword>
<evidence type="ECO:0000256" key="4">
    <source>
        <dbReference type="ARBA" id="ARBA00023136"/>
    </source>
</evidence>
<dbReference type="EMBL" id="BARS01046847">
    <property type="protein sequence ID" value="GAG33595.1"/>
    <property type="molecule type" value="Genomic_DNA"/>
</dbReference>
<dbReference type="SUPFAM" id="SSF161098">
    <property type="entry name" value="MetI-like"/>
    <property type="match status" value="1"/>
</dbReference>
<comment type="subcellular location">
    <subcellularLocation>
        <location evidence="1">Membrane</location>
        <topology evidence="1">Multi-pass membrane protein</topology>
    </subcellularLocation>
</comment>
<feature type="transmembrane region" description="Helical" evidence="5">
    <location>
        <begin position="186"/>
        <end position="210"/>
    </location>
</feature>
<feature type="transmembrane region" description="Helical" evidence="5">
    <location>
        <begin position="88"/>
        <end position="109"/>
    </location>
</feature>
<reference evidence="6" key="1">
    <citation type="journal article" date="2014" name="Front. Microbiol.">
        <title>High frequency of phylogenetically diverse reductive dehalogenase-homologous genes in deep subseafloor sedimentary metagenomes.</title>
        <authorList>
            <person name="Kawai M."/>
            <person name="Futagami T."/>
            <person name="Toyoda A."/>
            <person name="Takaki Y."/>
            <person name="Nishi S."/>
            <person name="Hori S."/>
            <person name="Arai W."/>
            <person name="Tsubouchi T."/>
            <person name="Morono Y."/>
            <person name="Uchiyama I."/>
            <person name="Ito T."/>
            <person name="Fujiyama A."/>
            <person name="Inagaki F."/>
            <person name="Takami H."/>
        </authorList>
    </citation>
    <scope>NUCLEOTIDE SEQUENCE</scope>
    <source>
        <strain evidence="6">Expedition CK06-06</strain>
    </source>
</reference>
<evidence type="ECO:0000256" key="3">
    <source>
        <dbReference type="ARBA" id="ARBA00022989"/>
    </source>
</evidence>
<keyword evidence="4 5" id="KW-0472">Membrane</keyword>
<dbReference type="Gene3D" id="1.10.3720.10">
    <property type="entry name" value="MetI-like"/>
    <property type="match status" value="1"/>
</dbReference>
<accession>X0WSF5</accession>
<evidence type="ECO:0000256" key="2">
    <source>
        <dbReference type="ARBA" id="ARBA00022692"/>
    </source>
</evidence>
<name>X0WSF5_9ZZZZ</name>